<evidence type="ECO:0000313" key="1">
    <source>
        <dbReference type="EMBL" id="QJA69319.1"/>
    </source>
</evidence>
<dbReference type="EMBL" id="MT141695">
    <property type="protein sequence ID" value="QJA69319.1"/>
    <property type="molecule type" value="Genomic_DNA"/>
</dbReference>
<dbReference type="AlphaFoldDB" id="A0A6M3JGK4"/>
<name>A0A6M3JGK4_9ZZZZ</name>
<accession>A0A6M3JGK4</accession>
<reference evidence="1" key="1">
    <citation type="submission" date="2020-03" db="EMBL/GenBank/DDBJ databases">
        <title>The deep terrestrial virosphere.</title>
        <authorList>
            <person name="Holmfeldt K."/>
            <person name="Nilsson E."/>
            <person name="Simone D."/>
            <person name="Lopez-Fernandez M."/>
            <person name="Wu X."/>
            <person name="de Brujin I."/>
            <person name="Lundin D."/>
            <person name="Andersson A."/>
            <person name="Bertilsson S."/>
            <person name="Dopson M."/>
        </authorList>
    </citation>
    <scope>NUCLEOTIDE SEQUENCE</scope>
    <source>
        <strain evidence="1">MM415A04781</strain>
    </source>
</reference>
<proteinExistence type="predicted"/>
<organism evidence="1">
    <name type="scientific">viral metagenome</name>
    <dbReference type="NCBI Taxonomy" id="1070528"/>
    <lineage>
        <taxon>unclassified sequences</taxon>
        <taxon>metagenomes</taxon>
        <taxon>organismal metagenomes</taxon>
    </lineage>
</organism>
<gene>
    <name evidence="1" type="ORF">MM415A04781_0010</name>
</gene>
<sequence>MSDLTEDEIIDLVHDITKTICEKKGYVISPSKADVKLVLTAMGLIKQAITNLEKIA</sequence>
<protein>
    <submittedName>
        <fullName evidence="1">Uncharacterized protein</fullName>
    </submittedName>
</protein>